<dbReference type="Pfam" id="PF02738">
    <property type="entry name" value="MoCoBD_1"/>
    <property type="match status" value="1"/>
</dbReference>
<evidence type="ECO:0000313" key="3">
    <source>
        <dbReference type="EMBL" id="KHT57793.1"/>
    </source>
</evidence>
<dbReference type="RefSeq" id="WP_039216199.1">
    <property type="nucleotide sequence ID" value="NZ_JWLW01000001.1"/>
</dbReference>
<dbReference type="PANTHER" id="PTHR47495:SF2">
    <property type="entry name" value="ALDEHYDE DEHYDROGENASE"/>
    <property type="match status" value="1"/>
</dbReference>
<gene>
    <name evidence="3" type="ORF">RJ41_00150</name>
</gene>
<feature type="transmembrane region" description="Helical" evidence="1">
    <location>
        <begin position="21"/>
        <end position="43"/>
    </location>
</feature>
<dbReference type="PANTHER" id="PTHR47495">
    <property type="entry name" value="ALDEHYDE DEHYDROGENASE"/>
    <property type="match status" value="1"/>
</dbReference>
<organism evidence="3 4">
    <name type="scientific">Alteromonas marina</name>
    <dbReference type="NCBI Taxonomy" id="203795"/>
    <lineage>
        <taxon>Bacteria</taxon>
        <taxon>Pseudomonadati</taxon>
        <taxon>Pseudomonadota</taxon>
        <taxon>Gammaproteobacteria</taxon>
        <taxon>Alteromonadales</taxon>
        <taxon>Alteromonadaceae</taxon>
        <taxon>Alteromonas/Salinimonas group</taxon>
        <taxon>Alteromonas</taxon>
    </lineage>
</organism>
<dbReference type="Gene3D" id="3.90.1170.50">
    <property type="entry name" value="Aldehyde oxidase/xanthine dehydrogenase, a/b hammerhead"/>
    <property type="match status" value="1"/>
</dbReference>
<dbReference type="InterPro" id="IPR037165">
    <property type="entry name" value="AldOxase/xan_DH_Mopterin-bd_sf"/>
</dbReference>
<evidence type="ECO:0000313" key="4">
    <source>
        <dbReference type="Proteomes" id="UP000031197"/>
    </source>
</evidence>
<dbReference type="PROSITE" id="PS51318">
    <property type="entry name" value="TAT"/>
    <property type="match status" value="1"/>
</dbReference>
<keyword evidence="1" id="KW-1133">Transmembrane helix</keyword>
<dbReference type="AlphaFoldDB" id="A0A0B3YKB9"/>
<dbReference type="Proteomes" id="UP000031197">
    <property type="component" value="Unassembled WGS sequence"/>
</dbReference>
<keyword evidence="1" id="KW-0472">Membrane</keyword>
<dbReference type="Gene3D" id="3.30.365.10">
    <property type="entry name" value="Aldehyde oxidase/xanthine dehydrogenase, molybdopterin binding domain"/>
    <property type="match status" value="4"/>
</dbReference>
<keyword evidence="4" id="KW-1185">Reference proteome</keyword>
<feature type="domain" description="Aldehyde oxidase/xanthine dehydrogenase a/b hammerhead" evidence="2">
    <location>
        <begin position="219"/>
        <end position="305"/>
    </location>
</feature>
<dbReference type="InterPro" id="IPR046867">
    <property type="entry name" value="AldOxase/xan_DH_MoCoBD2"/>
</dbReference>
<dbReference type="Pfam" id="PF20256">
    <property type="entry name" value="MoCoBD_2"/>
    <property type="match status" value="2"/>
</dbReference>
<sequence length="765" mass="82635">MSIKDLSKEKKDTINLSRRSFMAGSVKTSLFMAFGASAIPSILSAKEAIENKSFSPSVWFEMDTQGRVTVNIAKAEMGQHVGTALARILADELECEWDKVSIVHVDTDPKWGYMVTGGSWSVFQTYKPMSQAGAAGRQVLLNAGATLLGEPVSNCKANAGFVVSGTKKVSYGDIVAKGNIDKVYSADELESLPIKPGNKKHLIGLGNEYKALDIPPKTNGTAIYGIDVEVDNMLYARPILPPTRYGSKVTKVDDSQAKSLPGYKGYKVLSDPSGTIEGWVAVLASDYPTAIKAIDKVKVSYNAGKSVNVNEADIQEEGERICRDRSEGTLFVDEGNIQNAAKQAAESIEALYTTATASHFQLEPLNAIAEFKEGKWHIHTGNQWQGLTLPAVAKAAEVPDSDVVVHQYYLGGGFGRRLFGDWIIPAVLTAKAAGQPVKMLFMRPDDTMFDQPRSASTSLFNAYFDDSGNFTGMEHALAAGWPTLAMAPSFMPDGVDGKGKVDPFSASGADHWYTMQHHQARVINNKVAQDTFTPGWLRSVGQGWIVWGLESFIDEVAYKANQNPVDFRLSMLDGKGKQAGKAPESVGGATRLAHTLKKLKDKTANVELGENEGIGFSVTAGQERTMPAWLATAAHVHVDKNSGKITLKKLWVVADAGIIVHPDGAMAQMEGALLWGTSLALFEHNEIKNGYVAKKNLTTYQPLRMNDVPDMDIEFIESNEFPVGLGEPGVIGVAPAVGNAVYNAVGVRLRNLPMLSSDVKKALNA</sequence>
<dbReference type="InterPro" id="IPR008274">
    <property type="entry name" value="AldOxase/xan_DH_MoCoBD1"/>
</dbReference>
<dbReference type="SUPFAM" id="SSF56003">
    <property type="entry name" value="Molybdenum cofactor-binding domain"/>
    <property type="match status" value="2"/>
</dbReference>
<dbReference type="InterPro" id="IPR052516">
    <property type="entry name" value="N-heterocyclic_Hydroxylase"/>
</dbReference>
<dbReference type="GO" id="GO:0016491">
    <property type="term" value="F:oxidoreductase activity"/>
    <property type="evidence" value="ECO:0007669"/>
    <property type="project" value="InterPro"/>
</dbReference>
<evidence type="ECO:0000256" key="1">
    <source>
        <dbReference type="SAM" id="Phobius"/>
    </source>
</evidence>
<protein>
    <submittedName>
        <fullName evidence="3">Aldehyde dehydrogenase</fullName>
    </submittedName>
</protein>
<dbReference type="SMART" id="SM01008">
    <property type="entry name" value="Ald_Xan_dh_C"/>
    <property type="match status" value="1"/>
</dbReference>
<dbReference type="InterPro" id="IPR000674">
    <property type="entry name" value="Ald_Oxase/Xan_DH_a/b"/>
</dbReference>
<reference evidence="3 4" key="1">
    <citation type="submission" date="2014-12" db="EMBL/GenBank/DDBJ databases">
        <title>Genome sequencing of Alteromonas marina AD001.</title>
        <authorList>
            <person name="Adrian T.G.S."/>
            <person name="Chan K.G."/>
        </authorList>
    </citation>
    <scope>NUCLEOTIDE SEQUENCE [LARGE SCALE GENOMIC DNA]</scope>
    <source>
        <strain evidence="3 4">AD001</strain>
    </source>
</reference>
<name>A0A0B3YKB9_9ALTE</name>
<dbReference type="InterPro" id="IPR012368">
    <property type="entry name" value="OxRdtase_Mopterin-bd_su_IorB"/>
</dbReference>
<dbReference type="OrthoDB" id="9767994at2"/>
<comment type="caution">
    <text evidence="3">The sequence shown here is derived from an EMBL/GenBank/DDBJ whole genome shotgun (WGS) entry which is preliminary data.</text>
</comment>
<keyword evidence="1" id="KW-0812">Transmembrane</keyword>
<accession>A0A0B3YKB9</accession>
<dbReference type="InterPro" id="IPR006311">
    <property type="entry name" value="TAT_signal"/>
</dbReference>
<dbReference type="PIRSF" id="PIRSF036389">
    <property type="entry name" value="IOR_B"/>
    <property type="match status" value="1"/>
</dbReference>
<evidence type="ECO:0000259" key="2">
    <source>
        <dbReference type="SMART" id="SM01008"/>
    </source>
</evidence>
<proteinExistence type="predicted"/>
<dbReference type="EMBL" id="JWLW01000001">
    <property type="protein sequence ID" value="KHT57793.1"/>
    <property type="molecule type" value="Genomic_DNA"/>
</dbReference>